<protein>
    <submittedName>
        <fullName evidence="2">Uncharacterized protein</fullName>
    </submittedName>
</protein>
<sequence>MCTSFKLAIKRHTSYRTKIVFIFYIDIKFIRIGAIVIEDYIYFFIALNIYSSY</sequence>
<dbReference type="Proteomes" id="UP001501047">
    <property type="component" value="Unassembled WGS sequence"/>
</dbReference>
<reference evidence="2 3" key="1">
    <citation type="journal article" date="2019" name="Int. J. Syst. Evol. Microbiol.">
        <title>The Global Catalogue of Microorganisms (GCM) 10K type strain sequencing project: providing services to taxonomists for standard genome sequencing and annotation.</title>
        <authorList>
            <consortium name="The Broad Institute Genomics Platform"/>
            <consortium name="The Broad Institute Genome Sequencing Center for Infectious Disease"/>
            <person name="Wu L."/>
            <person name="Ma J."/>
        </authorList>
    </citation>
    <scope>NUCLEOTIDE SEQUENCE [LARGE SCALE GENOMIC DNA]</scope>
    <source>
        <strain evidence="2 3">JCM 1417</strain>
    </source>
</reference>
<comment type="caution">
    <text evidence="2">The sequence shown here is derived from an EMBL/GenBank/DDBJ whole genome shotgun (WGS) entry which is preliminary data.</text>
</comment>
<keyword evidence="1" id="KW-0812">Transmembrane</keyword>
<organism evidence="2 3">
    <name type="scientific">Clostridium subterminale</name>
    <dbReference type="NCBI Taxonomy" id="1550"/>
    <lineage>
        <taxon>Bacteria</taxon>
        <taxon>Bacillati</taxon>
        <taxon>Bacillota</taxon>
        <taxon>Clostridia</taxon>
        <taxon>Eubacteriales</taxon>
        <taxon>Clostridiaceae</taxon>
        <taxon>Clostridium</taxon>
    </lineage>
</organism>
<proteinExistence type="predicted"/>
<evidence type="ECO:0000313" key="2">
    <source>
        <dbReference type="EMBL" id="GAA0776599.1"/>
    </source>
</evidence>
<dbReference type="EMBL" id="BAAACI010000007">
    <property type="protein sequence ID" value="GAA0776599.1"/>
    <property type="molecule type" value="Genomic_DNA"/>
</dbReference>
<gene>
    <name evidence="2" type="ORF">GCM10008908_30270</name>
</gene>
<name>A0ABN1KVG5_CLOSU</name>
<keyword evidence="1" id="KW-1133">Transmembrane helix</keyword>
<accession>A0ABN1KVG5</accession>
<keyword evidence="3" id="KW-1185">Reference proteome</keyword>
<evidence type="ECO:0000313" key="3">
    <source>
        <dbReference type="Proteomes" id="UP001501047"/>
    </source>
</evidence>
<keyword evidence="1" id="KW-0472">Membrane</keyword>
<evidence type="ECO:0000256" key="1">
    <source>
        <dbReference type="SAM" id="Phobius"/>
    </source>
</evidence>
<feature type="transmembrane region" description="Helical" evidence="1">
    <location>
        <begin position="21"/>
        <end position="45"/>
    </location>
</feature>